<evidence type="ECO:0000313" key="3">
    <source>
        <dbReference type="EnsemblProtists" id="EKX46136"/>
    </source>
</evidence>
<evidence type="ECO:0000313" key="4">
    <source>
        <dbReference type="Proteomes" id="UP000011087"/>
    </source>
</evidence>
<feature type="signal peptide" evidence="1">
    <location>
        <begin position="1"/>
        <end position="19"/>
    </location>
</feature>
<dbReference type="RefSeq" id="XP_005833116.1">
    <property type="nucleotide sequence ID" value="XM_005833059.1"/>
</dbReference>
<dbReference type="EnsemblProtists" id="EKX46136">
    <property type="protein sequence ID" value="EKX46136"/>
    <property type="gene ID" value="GUITHDRAFT_152536"/>
</dbReference>
<proteinExistence type="predicted"/>
<keyword evidence="1" id="KW-0732">Signal</keyword>
<accession>L1JC88</accession>
<gene>
    <name evidence="2" type="ORF">GUITHDRAFT_152536</name>
</gene>
<name>L1JC88_GUITC</name>
<feature type="chain" id="PRO_5008771159" description="Secreted protein" evidence="1">
    <location>
        <begin position="20"/>
        <end position="79"/>
    </location>
</feature>
<organism evidence="2">
    <name type="scientific">Guillardia theta (strain CCMP2712)</name>
    <name type="common">Cryptophyte</name>
    <dbReference type="NCBI Taxonomy" id="905079"/>
    <lineage>
        <taxon>Eukaryota</taxon>
        <taxon>Cryptophyceae</taxon>
        <taxon>Pyrenomonadales</taxon>
        <taxon>Geminigeraceae</taxon>
        <taxon>Guillardia</taxon>
    </lineage>
</organism>
<keyword evidence="4" id="KW-1185">Reference proteome</keyword>
<dbReference type="AlphaFoldDB" id="L1JC88"/>
<dbReference type="GeneID" id="17302731"/>
<evidence type="ECO:0008006" key="5">
    <source>
        <dbReference type="Google" id="ProtNLM"/>
    </source>
</evidence>
<protein>
    <recommendedName>
        <fullName evidence="5">Secreted protein</fullName>
    </recommendedName>
</protein>
<dbReference type="KEGG" id="gtt:GUITHDRAFT_152536"/>
<evidence type="ECO:0000256" key="1">
    <source>
        <dbReference type="SAM" id="SignalP"/>
    </source>
</evidence>
<dbReference type="Proteomes" id="UP000011087">
    <property type="component" value="Unassembled WGS sequence"/>
</dbReference>
<reference evidence="3" key="3">
    <citation type="submission" date="2016-03" db="UniProtKB">
        <authorList>
            <consortium name="EnsemblProtists"/>
        </authorList>
    </citation>
    <scope>IDENTIFICATION</scope>
</reference>
<sequence length="79" mass="8966">MVPSNLLVLVLCMVLKASLDDIDSPYEFWMFNLSITFAFPSLKSKAKIINTVGKTRIFGVRYDSYQRRLSCNGKQNATV</sequence>
<reference evidence="4" key="2">
    <citation type="submission" date="2012-11" db="EMBL/GenBank/DDBJ databases">
        <authorList>
            <person name="Kuo A."/>
            <person name="Curtis B.A."/>
            <person name="Tanifuji G."/>
            <person name="Burki F."/>
            <person name="Gruber A."/>
            <person name="Irimia M."/>
            <person name="Maruyama S."/>
            <person name="Arias M.C."/>
            <person name="Ball S.G."/>
            <person name="Gile G.H."/>
            <person name="Hirakawa Y."/>
            <person name="Hopkins J.F."/>
            <person name="Rensing S.A."/>
            <person name="Schmutz J."/>
            <person name="Symeonidi A."/>
            <person name="Elias M."/>
            <person name="Eveleigh R.J."/>
            <person name="Herman E.K."/>
            <person name="Klute M.J."/>
            <person name="Nakayama T."/>
            <person name="Obornik M."/>
            <person name="Reyes-Prieto A."/>
            <person name="Armbrust E.V."/>
            <person name="Aves S.J."/>
            <person name="Beiko R.G."/>
            <person name="Coutinho P."/>
            <person name="Dacks J.B."/>
            <person name="Durnford D.G."/>
            <person name="Fast N.M."/>
            <person name="Green B.R."/>
            <person name="Grisdale C."/>
            <person name="Hempe F."/>
            <person name="Henrissat B."/>
            <person name="Hoppner M.P."/>
            <person name="Ishida K.-I."/>
            <person name="Kim E."/>
            <person name="Koreny L."/>
            <person name="Kroth P.G."/>
            <person name="Liu Y."/>
            <person name="Malik S.-B."/>
            <person name="Maier U.G."/>
            <person name="McRose D."/>
            <person name="Mock T."/>
            <person name="Neilson J.A."/>
            <person name="Onodera N.T."/>
            <person name="Poole A.M."/>
            <person name="Pritham E.J."/>
            <person name="Richards T.A."/>
            <person name="Rocap G."/>
            <person name="Roy S.W."/>
            <person name="Sarai C."/>
            <person name="Schaack S."/>
            <person name="Shirato S."/>
            <person name="Slamovits C.H."/>
            <person name="Spencer D.F."/>
            <person name="Suzuki S."/>
            <person name="Worden A.Z."/>
            <person name="Zauner S."/>
            <person name="Barry K."/>
            <person name="Bell C."/>
            <person name="Bharti A.K."/>
            <person name="Crow J.A."/>
            <person name="Grimwood J."/>
            <person name="Kramer R."/>
            <person name="Lindquist E."/>
            <person name="Lucas S."/>
            <person name="Salamov A."/>
            <person name="McFadden G.I."/>
            <person name="Lane C.E."/>
            <person name="Keeling P.J."/>
            <person name="Gray M.W."/>
            <person name="Grigoriev I.V."/>
            <person name="Archibald J.M."/>
        </authorList>
    </citation>
    <scope>NUCLEOTIDE SEQUENCE</scope>
    <source>
        <strain evidence="4">CCMP2712</strain>
    </source>
</reference>
<dbReference type="PaxDb" id="55529-EKX46136"/>
<evidence type="ECO:0000313" key="2">
    <source>
        <dbReference type="EMBL" id="EKX46136.1"/>
    </source>
</evidence>
<dbReference type="EMBL" id="JH992996">
    <property type="protein sequence ID" value="EKX46136.1"/>
    <property type="molecule type" value="Genomic_DNA"/>
</dbReference>
<reference evidence="2 4" key="1">
    <citation type="journal article" date="2012" name="Nature">
        <title>Algal genomes reveal evolutionary mosaicism and the fate of nucleomorphs.</title>
        <authorList>
            <consortium name="DOE Joint Genome Institute"/>
            <person name="Curtis B.A."/>
            <person name="Tanifuji G."/>
            <person name="Burki F."/>
            <person name="Gruber A."/>
            <person name="Irimia M."/>
            <person name="Maruyama S."/>
            <person name="Arias M.C."/>
            <person name="Ball S.G."/>
            <person name="Gile G.H."/>
            <person name="Hirakawa Y."/>
            <person name="Hopkins J.F."/>
            <person name="Kuo A."/>
            <person name="Rensing S.A."/>
            <person name="Schmutz J."/>
            <person name="Symeonidi A."/>
            <person name="Elias M."/>
            <person name="Eveleigh R.J."/>
            <person name="Herman E.K."/>
            <person name="Klute M.J."/>
            <person name="Nakayama T."/>
            <person name="Obornik M."/>
            <person name="Reyes-Prieto A."/>
            <person name="Armbrust E.V."/>
            <person name="Aves S.J."/>
            <person name="Beiko R.G."/>
            <person name="Coutinho P."/>
            <person name="Dacks J.B."/>
            <person name="Durnford D.G."/>
            <person name="Fast N.M."/>
            <person name="Green B.R."/>
            <person name="Grisdale C.J."/>
            <person name="Hempel F."/>
            <person name="Henrissat B."/>
            <person name="Hoppner M.P."/>
            <person name="Ishida K."/>
            <person name="Kim E."/>
            <person name="Koreny L."/>
            <person name="Kroth P.G."/>
            <person name="Liu Y."/>
            <person name="Malik S.B."/>
            <person name="Maier U.G."/>
            <person name="McRose D."/>
            <person name="Mock T."/>
            <person name="Neilson J.A."/>
            <person name="Onodera N.T."/>
            <person name="Poole A.M."/>
            <person name="Pritham E.J."/>
            <person name="Richards T.A."/>
            <person name="Rocap G."/>
            <person name="Roy S.W."/>
            <person name="Sarai C."/>
            <person name="Schaack S."/>
            <person name="Shirato S."/>
            <person name="Slamovits C.H."/>
            <person name="Spencer D.F."/>
            <person name="Suzuki S."/>
            <person name="Worden A.Z."/>
            <person name="Zauner S."/>
            <person name="Barry K."/>
            <person name="Bell C."/>
            <person name="Bharti A.K."/>
            <person name="Crow J.A."/>
            <person name="Grimwood J."/>
            <person name="Kramer R."/>
            <person name="Lindquist E."/>
            <person name="Lucas S."/>
            <person name="Salamov A."/>
            <person name="McFadden G.I."/>
            <person name="Lane C.E."/>
            <person name="Keeling P.J."/>
            <person name="Gray M.W."/>
            <person name="Grigoriev I.V."/>
            <person name="Archibald J.M."/>
        </authorList>
    </citation>
    <scope>NUCLEOTIDE SEQUENCE</scope>
    <source>
        <strain evidence="2 4">CCMP2712</strain>
    </source>
</reference>
<dbReference type="HOGENOM" id="CLU_2611100_0_0_1"/>